<sequence>MASMEKVIQFLLQSLIPKGANQAIMNNATLEPCSGLLHCVGNDDRTEDNGIKLS</sequence>
<evidence type="ECO:0000313" key="2">
    <source>
        <dbReference type="Proteomes" id="UP000032430"/>
    </source>
</evidence>
<reference evidence="2" key="1">
    <citation type="submission" date="2014-09" db="EMBL/GenBank/DDBJ databases">
        <authorList>
            <person name="Gomez-Valero L."/>
        </authorList>
    </citation>
    <scope>NUCLEOTIDE SEQUENCE [LARGE SCALE GENOMIC DNA]</scope>
    <source>
        <strain evidence="2">ATCC700992</strain>
    </source>
</reference>
<dbReference type="EMBL" id="LN614827">
    <property type="protein sequence ID" value="CEG57212.1"/>
    <property type="molecule type" value="Genomic_DNA"/>
</dbReference>
<organism evidence="1 2">
    <name type="scientific">Legionella fallonii LLAP-10</name>
    <dbReference type="NCBI Taxonomy" id="1212491"/>
    <lineage>
        <taxon>Bacteria</taxon>
        <taxon>Pseudomonadati</taxon>
        <taxon>Pseudomonadota</taxon>
        <taxon>Gammaproteobacteria</taxon>
        <taxon>Legionellales</taxon>
        <taxon>Legionellaceae</taxon>
        <taxon>Legionella</taxon>
    </lineage>
</organism>
<dbReference type="HOGENOM" id="CLU_3044845_0_0_6"/>
<keyword evidence="2" id="KW-1185">Reference proteome</keyword>
<gene>
    <name evidence="1" type="ORF">LFA_1814</name>
</gene>
<dbReference type="AlphaFoldDB" id="A0A098G409"/>
<dbReference type="KEGG" id="lfa:LFA_1814"/>
<protein>
    <submittedName>
        <fullName evidence="1">Uncharacterized protein</fullName>
    </submittedName>
</protein>
<proteinExistence type="predicted"/>
<accession>A0A098G409</accession>
<dbReference type="Proteomes" id="UP000032430">
    <property type="component" value="Chromosome I"/>
</dbReference>
<name>A0A098G409_9GAMM</name>
<evidence type="ECO:0000313" key="1">
    <source>
        <dbReference type="EMBL" id="CEG57212.1"/>
    </source>
</evidence>